<feature type="domain" description="FecR protein" evidence="1">
    <location>
        <begin position="110"/>
        <end position="200"/>
    </location>
</feature>
<dbReference type="OrthoDB" id="9798846at2"/>
<comment type="caution">
    <text evidence="3">The sequence shown here is derived from an EMBL/GenBank/DDBJ whole genome shotgun (WGS) entry which is preliminary data.</text>
</comment>
<dbReference type="PANTHER" id="PTHR30273:SF2">
    <property type="entry name" value="PROTEIN FECR"/>
    <property type="match status" value="1"/>
</dbReference>
<accession>A0A2T9JGS9</accession>
<dbReference type="Gene3D" id="2.60.120.1440">
    <property type="match status" value="1"/>
</dbReference>
<dbReference type="Proteomes" id="UP000245073">
    <property type="component" value="Unassembled WGS sequence"/>
</dbReference>
<dbReference type="RefSeq" id="WP_109454877.1">
    <property type="nucleotide sequence ID" value="NZ_QDKQ01000071.1"/>
</dbReference>
<dbReference type="Pfam" id="PF16220">
    <property type="entry name" value="DUF4880"/>
    <property type="match status" value="1"/>
</dbReference>
<evidence type="ECO:0000313" key="3">
    <source>
        <dbReference type="EMBL" id="PVM82910.1"/>
    </source>
</evidence>
<dbReference type="PIRSF" id="PIRSF018266">
    <property type="entry name" value="FecR"/>
    <property type="match status" value="1"/>
</dbReference>
<dbReference type="AlphaFoldDB" id="A0A2T9JGS9"/>
<feature type="domain" description="FecR N-terminal" evidence="2">
    <location>
        <begin position="17"/>
        <end position="55"/>
    </location>
</feature>
<dbReference type="InterPro" id="IPR032623">
    <property type="entry name" value="FecR_N"/>
</dbReference>
<gene>
    <name evidence="3" type="ORF">DDF67_21725</name>
</gene>
<dbReference type="Pfam" id="PF04773">
    <property type="entry name" value="FecR"/>
    <property type="match status" value="1"/>
</dbReference>
<dbReference type="InterPro" id="IPR006860">
    <property type="entry name" value="FecR"/>
</dbReference>
<organism evidence="3 4">
    <name type="scientific">Caulobacter endophyticus</name>
    <dbReference type="NCBI Taxonomy" id="2172652"/>
    <lineage>
        <taxon>Bacteria</taxon>
        <taxon>Pseudomonadati</taxon>
        <taxon>Pseudomonadota</taxon>
        <taxon>Alphaproteobacteria</taxon>
        <taxon>Caulobacterales</taxon>
        <taxon>Caulobacteraceae</taxon>
        <taxon>Caulobacter</taxon>
    </lineage>
</organism>
<evidence type="ECO:0000313" key="4">
    <source>
        <dbReference type="Proteomes" id="UP000245073"/>
    </source>
</evidence>
<proteinExistence type="predicted"/>
<dbReference type="EMBL" id="QDKQ01000071">
    <property type="protein sequence ID" value="PVM82910.1"/>
    <property type="molecule type" value="Genomic_DNA"/>
</dbReference>
<sequence length="315" mass="33843">MAGGATPPSSPIEWSEYWIVRLASGSMSAEEMARFEAWLSADATNRAAFESARALWRSLEDRGGKVVALRRRQFRPLVRSPAAWAGAVAACLAVAVVGPQVAPRLLATDATSAGEVRALALPDGTRAMLDTGSAVAVRYDGGQRRVDLLRGRIWVQVEHDDPRPFRVATANGVVEDIGTAFEVARDGRAAEVAVTEGAVRVETKDNRHGLVLHRRQRARYGADGDIRRLGDADEEVIAVWRRGYIVVEDAPLGDAVRSVARYRSAPVWVQPGQAASTPVSGIFLTEAPDDALKVLADVAGLRLIRLPGGTIILAK</sequence>
<dbReference type="GO" id="GO:0016989">
    <property type="term" value="F:sigma factor antagonist activity"/>
    <property type="evidence" value="ECO:0007669"/>
    <property type="project" value="TreeGrafter"/>
</dbReference>
<evidence type="ECO:0000259" key="1">
    <source>
        <dbReference type="Pfam" id="PF04773"/>
    </source>
</evidence>
<evidence type="ECO:0000259" key="2">
    <source>
        <dbReference type="Pfam" id="PF16220"/>
    </source>
</evidence>
<protein>
    <submittedName>
        <fullName evidence="3">Iron dicitrate transport regulator FecR</fullName>
    </submittedName>
</protein>
<dbReference type="PANTHER" id="PTHR30273">
    <property type="entry name" value="PERIPLASMIC SIGNAL SENSOR AND SIGMA FACTOR ACTIVATOR FECR-RELATED"/>
    <property type="match status" value="1"/>
</dbReference>
<name>A0A2T9JGS9_9CAUL</name>
<dbReference type="InterPro" id="IPR012373">
    <property type="entry name" value="Ferrdict_sens_TM"/>
</dbReference>
<reference evidence="3 4" key="1">
    <citation type="submission" date="2018-04" db="EMBL/GenBank/DDBJ databases">
        <title>The genome sequence of Caulobacter sp. 744.</title>
        <authorList>
            <person name="Gao J."/>
            <person name="Sun J."/>
        </authorList>
    </citation>
    <scope>NUCLEOTIDE SEQUENCE [LARGE SCALE GENOMIC DNA]</scope>
    <source>
        <strain evidence="3 4">774</strain>
    </source>
</reference>
<keyword evidence="4" id="KW-1185">Reference proteome</keyword>